<dbReference type="PANTHER" id="PTHR33352:SF3">
    <property type="entry name" value="SLR1612 PROTEIN"/>
    <property type="match status" value="1"/>
</dbReference>
<name>A0AAJ6NXU3_9CYAN</name>
<feature type="domain" description="Putative restriction endonuclease" evidence="1">
    <location>
        <begin position="34"/>
        <end position="163"/>
    </location>
</feature>
<organism evidence="2 3">
    <name type="scientific">Halotia branconii CENA392</name>
    <dbReference type="NCBI Taxonomy" id="1539056"/>
    <lineage>
        <taxon>Bacteria</taxon>
        <taxon>Bacillati</taxon>
        <taxon>Cyanobacteriota</taxon>
        <taxon>Cyanophyceae</taxon>
        <taxon>Nostocales</taxon>
        <taxon>Nodulariaceae</taxon>
        <taxon>Halotia</taxon>
    </lineage>
</organism>
<keyword evidence="3" id="KW-1185">Reference proteome</keyword>
<dbReference type="SUPFAM" id="SSF52980">
    <property type="entry name" value="Restriction endonuclease-like"/>
    <property type="match status" value="1"/>
</dbReference>
<dbReference type="PANTHER" id="PTHR33352">
    <property type="entry name" value="SLR1095 PROTEIN"/>
    <property type="match status" value="1"/>
</dbReference>
<accession>A0AAJ6NXU3</accession>
<dbReference type="RefSeq" id="WP_281485608.1">
    <property type="nucleotide sequence ID" value="NZ_CP124543.1"/>
</dbReference>
<dbReference type="KEGG" id="hbq:QI031_13320"/>
<protein>
    <submittedName>
        <fullName evidence="2">Uma2 family endonuclease</fullName>
    </submittedName>
</protein>
<dbReference type="AlphaFoldDB" id="A0AAJ6NXU3"/>
<sequence length="224" mass="26234">MVRFNSKIDLPSSDELPDCDGLPVDNELQTLVPNFLGLIIAFIWSNRYNWFWGVNMGVYHTTGLNPRVPIVPDAFLSLGVERTKRNQLRKSYVVWEENEVVPSFVLEVVSQTPDGEYHEKINAYAQMGVLYYVIYNPDFWRTDQHQPFEVYRLVNGVYQSQIGEPFWMPEIGLGIGRSVGEHLGLQREWLYWYDQKGNRFSTPEELLNRYRERFGELAENEEVS</sequence>
<dbReference type="InterPro" id="IPR008538">
    <property type="entry name" value="Uma2"/>
</dbReference>
<dbReference type="Pfam" id="PF05685">
    <property type="entry name" value="Uma2"/>
    <property type="match status" value="1"/>
</dbReference>
<proteinExistence type="predicted"/>
<gene>
    <name evidence="2" type="ORF">QI031_13320</name>
</gene>
<dbReference type="GO" id="GO:0004519">
    <property type="term" value="F:endonuclease activity"/>
    <property type="evidence" value="ECO:0007669"/>
    <property type="project" value="UniProtKB-KW"/>
</dbReference>
<dbReference type="Gene3D" id="3.90.1570.10">
    <property type="entry name" value="tt1808, chain A"/>
    <property type="match status" value="1"/>
</dbReference>
<keyword evidence="2" id="KW-0540">Nuclease</keyword>
<keyword evidence="2" id="KW-0255">Endonuclease</keyword>
<dbReference type="Proteomes" id="UP001223520">
    <property type="component" value="Chromosome"/>
</dbReference>
<evidence type="ECO:0000313" key="2">
    <source>
        <dbReference type="EMBL" id="WGV28383.1"/>
    </source>
</evidence>
<dbReference type="EMBL" id="CP124543">
    <property type="protein sequence ID" value="WGV28383.1"/>
    <property type="molecule type" value="Genomic_DNA"/>
</dbReference>
<dbReference type="InterPro" id="IPR012296">
    <property type="entry name" value="Nuclease_put_TT1808"/>
</dbReference>
<evidence type="ECO:0000259" key="1">
    <source>
        <dbReference type="Pfam" id="PF05685"/>
    </source>
</evidence>
<dbReference type="InterPro" id="IPR011335">
    <property type="entry name" value="Restrct_endonuc-II-like"/>
</dbReference>
<dbReference type="CDD" id="cd06260">
    <property type="entry name" value="DUF820-like"/>
    <property type="match status" value="1"/>
</dbReference>
<evidence type="ECO:0000313" key="3">
    <source>
        <dbReference type="Proteomes" id="UP001223520"/>
    </source>
</evidence>
<reference evidence="2 3" key="1">
    <citation type="journal article" date="2023" name="Limnol Oceanogr Lett">
        <title>Environmental adaptations by the intertidal Antarctic cyanobacterium Halotia branconii CENA392 as revealed using long-read genome sequencing.</title>
        <authorList>
            <person name="Dextro R.B."/>
            <person name="Delbaje E."/>
            <person name="Freitas P.N.N."/>
            <person name="Geraldes V."/>
            <person name="Pinto E."/>
            <person name="Long P.F."/>
            <person name="Fiore M.F."/>
        </authorList>
    </citation>
    <scope>NUCLEOTIDE SEQUENCE [LARGE SCALE GENOMIC DNA]</scope>
    <source>
        <strain evidence="2 3">CENA392</strain>
    </source>
</reference>
<keyword evidence="2" id="KW-0378">Hydrolase</keyword>